<feature type="domain" description="IBR" evidence="5">
    <location>
        <begin position="4"/>
        <end position="63"/>
    </location>
</feature>
<dbReference type="AlphaFoldDB" id="A0A4Z1KX02"/>
<comment type="caution">
    <text evidence="6">The sequence shown here is derived from an EMBL/GenBank/DDBJ whole genome shotgun (WGS) entry which is preliminary data.</text>
</comment>
<reference evidence="6 7" key="1">
    <citation type="submission" date="2017-12" db="EMBL/GenBank/DDBJ databases">
        <title>Comparative genomics of Botrytis spp.</title>
        <authorList>
            <person name="Valero-Jimenez C.A."/>
            <person name="Tapia P."/>
            <person name="Veloso J."/>
            <person name="Silva-Moreno E."/>
            <person name="Staats M."/>
            <person name="Valdes J.H."/>
            <person name="Van Kan J.A.L."/>
        </authorList>
    </citation>
    <scope>NUCLEOTIDE SEQUENCE [LARGE SCALE GENOMIC DNA]</scope>
    <source>
        <strain evidence="6 7">MUCL3349</strain>
    </source>
</reference>
<dbReference type="InterPro" id="IPR002867">
    <property type="entry name" value="IBR_dom"/>
</dbReference>
<sequence>MFATYCDLALQSHLRSDPNLFWCLAPNYSSIQIREGDDPEMICGSCKASTCVQHQSPWNRGLTYKQYDFSLAKDEESRKEIEKTTVACPKCYA</sequence>
<keyword evidence="1" id="KW-0479">Metal-binding</keyword>
<dbReference type="GO" id="GO:0008270">
    <property type="term" value="F:zinc ion binding"/>
    <property type="evidence" value="ECO:0007669"/>
    <property type="project" value="UniProtKB-KW"/>
</dbReference>
<protein>
    <recommendedName>
        <fullName evidence="5">IBR domain-containing protein</fullName>
    </recommendedName>
</protein>
<organism evidence="6 7">
    <name type="scientific">Botrytis porri</name>
    <dbReference type="NCBI Taxonomy" id="87229"/>
    <lineage>
        <taxon>Eukaryota</taxon>
        <taxon>Fungi</taxon>
        <taxon>Dikarya</taxon>
        <taxon>Ascomycota</taxon>
        <taxon>Pezizomycotina</taxon>
        <taxon>Leotiomycetes</taxon>
        <taxon>Helotiales</taxon>
        <taxon>Sclerotiniaceae</taxon>
        <taxon>Botrytis</taxon>
    </lineage>
</organism>
<evidence type="ECO:0000256" key="4">
    <source>
        <dbReference type="ARBA" id="ARBA00022833"/>
    </source>
</evidence>
<dbReference type="SUPFAM" id="SSF57850">
    <property type="entry name" value="RING/U-box"/>
    <property type="match status" value="1"/>
</dbReference>
<keyword evidence="4" id="KW-0862">Zinc</keyword>
<keyword evidence="3" id="KW-0833">Ubl conjugation pathway</keyword>
<evidence type="ECO:0000256" key="1">
    <source>
        <dbReference type="ARBA" id="ARBA00022723"/>
    </source>
</evidence>
<evidence type="ECO:0000256" key="2">
    <source>
        <dbReference type="ARBA" id="ARBA00022771"/>
    </source>
</evidence>
<name>A0A4Z1KX02_9HELO</name>
<keyword evidence="2" id="KW-0863">Zinc-finger</keyword>
<dbReference type="Pfam" id="PF01485">
    <property type="entry name" value="IBR"/>
    <property type="match status" value="1"/>
</dbReference>
<proteinExistence type="predicted"/>
<evidence type="ECO:0000313" key="7">
    <source>
        <dbReference type="Proteomes" id="UP000297280"/>
    </source>
</evidence>
<dbReference type="EMBL" id="PQXO01000131">
    <property type="protein sequence ID" value="TGO88970.1"/>
    <property type="molecule type" value="Genomic_DNA"/>
</dbReference>
<gene>
    <name evidence="6" type="ORF">BPOR_0131g00090</name>
</gene>
<keyword evidence="7" id="KW-1185">Reference proteome</keyword>
<dbReference type="Proteomes" id="UP000297280">
    <property type="component" value="Unassembled WGS sequence"/>
</dbReference>
<accession>A0A4Z1KX02</accession>
<evidence type="ECO:0000259" key="5">
    <source>
        <dbReference type="Pfam" id="PF01485"/>
    </source>
</evidence>
<evidence type="ECO:0000313" key="6">
    <source>
        <dbReference type="EMBL" id="TGO88970.1"/>
    </source>
</evidence>
<evidence type="ECO:0000256" key="3">
    <source>
        <dbReference type="ARBA" id="ARBA00022786"/>
    </source>
</evidence>